<evidence type="ECO:0000313" key="2">
    <source>
        <dbReference type="Proteomes" id="UP001243375"/>
    </source>
</evidence>
<proteinExistence type="predicted"/>
<protein>
    <submittedName>
        <fullName evidence="1">Uncharacterized protein</fullName>
    </submittedName>
</protein>
<evidence type="ECO:0000313" key="1">
    <source>
        <dbReference type="EMBL" id="KAJ9125630.1"/>
    </source>
</evidence>
<organism evidence="1 2">
    <name type="scientific">Naganishia vaughanmartiniae</name>
    <dbReference type="NCBI Taxonomy" id="1424756"/>
    <lineage>
        <taxon>Eukaryota</taxon>
        <taxon>Fungi</taxon>
        <taxon>Dikarya</taxon>
        <taxon>Basidiomycota</taxon>
        <taxon>Agaricomycotina</taxon>
        <taxon>Tremellomycetes</taxon>
        <taxon>Filobasidiales</taxon>
        <taxon>Filobasidiaceae</taxon>
        <taxon>Naganishia</taxon>
    </lineage>
</organism>
<gene>
    <name evidence="1" type="ORF">QFC22_000592</name>
</gene>
<accession>A0ACC2XPR7</accession>
<name>A0ACC2XPR7_9TREE</name>
<dbReference type="Proteomes" id="UP001243375">
    <property type="component" value="Unassembled WGS sequence"/>
</dbReference>
<dbReference type="EMBL" id="JASBWU010000001">
    <property type="protein sequence ID" value="KAJ9125630.1"/>
    <property type="molecule type" value="Genomic_DNA"/>
</dbReference>
<reference evidence="1" key="1">
    <citation type="submission" date="2023-04" db="EMBL/GenBank/DDBJ databases">
        <title>Draft Genome sequencing of Naganishia species isolated from polar environments using Oxford Nanopore Technology.</title>
        <authorList>
            <person name="Leo P."/>
            <person name="Venkateswaran K."/>
        </authorList>
    </citation>
    <scope>NUCLEOTIDE SEQUENCE</scope>
    <source>
        <strain evidence="1">MNA-CCFEE 5425</strain>
    </source>
</reference>
<comment type="caution">
    <text evidence="1">The sequence shown here is derived from an EMBL/GenBank/DDBJ whole genome shotgun (WGS) entry which is preliminary data.</text>
</comment>
<keyword evidence="2" id="KW-1185">Reference proteome</keyword>
<sequence>MSYTAPAADVAPVPAPPSKLGGNGSFIVPPGVVASRMKASDSGGSPAVMVDQAGKEFSVVAAPPPSPELADEGTTEDGVLDVEKRASYSGLS</sequence>